<dbReference type="PROSITE" id="PS50123">
    <property type="entry name" value="CHER"/>
    <property type="match status" value="1"/>
</dbReference>
<dbReference type="PRINTS" id="PR00996">
    <property type="entry name" value="CHERMTFRASE"/>
</dbReference>
<keyword evidence="5" id="KW-0949">S-adenosyl-L-methionine</keyword>
<keyword evidence="4" id="KW-0808">Transferase</keyword>
<dbReference type="EC" id="2.1.1.80" evidence="2"/>
<dbReference type="SMART" id="SM00138">
    <property type="entry name" value="MeTrc"/>
    <property type="match status" value="1"/>
</dbReference>
<evidence type="ECO:0000256" key="1">
    <source>
        <dbReference type="ARBA" id="ARBA00001541"/>
    </source>
</evidence>
<keyword evidence="3 7" id="KW-0489">Methyltransferase</keyword>
<evidence type="ECO:0000256" key="4">
    <source>
        <dbReference type="ARBA" id="ARBA00022679"/>
    </source>
</evidence>
<evidence type="ECO:0000313" key="8">
    <source>
        <dbReference type="Proteomes" id="UP000649739"/>
    </source>
</evidence>
<dbReference type="SUPFAM" id="SSF53335">
    <property type="entry name" value="S-adenosyl-L-methionine-dependent methyltransferases"/>
    <property type="match status" value="1"/>
</dbReference>
<dbReference type="InterPro" id="IPR036804">
    <property type="entry name" value="CheR_N_sf"/>
</dbReference>
<organism evidence="7 8">
    <name type="scientific">Pilimelia anulata</name>
    <dbReference type="NCBI Taxonomy" id="53371"/>
    <lineage>
        <taxon>Bacteria</taxon>
        <taxon>Bacillati</taxon>
        <taxon>Actinomycetota</taxon>
        <taxon>Actinomycetes</taxon>
        <taxon>Micromonosporales</taxon>
        <taxon>Micromonosporaceae</taxon>
        <taxon>Pilimelia</taxon>
    </lineage>
</organism>
<evidence type="ECO:0000256" key="3">
    <source>
        <dbReference type="ARBA" id="ARBA00022603"/>
    </source>
</evidence>
<name>A0A8J3B2W4_9ACTN</name>
<dbReference type="Gene3D" id="3.40.50.150">
    <property type="entry name" value="Vaccinia Virus protein VP39"/>
    <property type="match status" value="1"/>
</dbReference>
<comment type="catalytic activity">
    <reaction evidence="1">
        <text>L-glutamyl-[protein] + S-adenosyl-L-methionine = [protein]-L-glutamate 5-O-methyl ester + S-adenosyl-L-homocysteine</text>
        <dbReference type="Rhea" id="RHEA:24452"/>
        <dbReference type="Rhea" id="RHEA-COMP:10208"/>
        <dbReference type="Rhea" id="RHEA-COMP:10311"/>
        <dbReference type="ChEBI" id="CHEBI:29973"/>
        <dbReference type="ChEBI" id="CHEBI:57856"/>
        <dbReference type="ChEBI" id="CHEBI:59789"/>
        <dbReference type="ChEBI" id="CHEBI:82795"/>
        <dbReference type="EC" id="2.1.1.80"/>
    </reaction>
</comment>
<evidence type="ECO:0000256" key="2">
    <source>
        <dbReference type="ARBA" id="ARBA00012534"/>
    </source>
</evidence>
<protein>
    <recommendedName>
        <fullName evidence="2">protein-glutamate O-methyltransferase</fullName>
        <ecNumber evidence="2">2.1.1.80</ecNumber>
    </recommendedName>
</protein>
<dbReference type="GO" id="GO:0032259">
    <property type="term" value="P:methylation"/>
    <property type="evidence" value="ECO:0007669"/>
    <property type="project" value="UniProtKB-KW"/>
</dbReference>
<dbReference type="EMBL" id="BMQB01000002">
    <property type="protein sequence ID" value="GGJ82202.1"/>
    <property type="molecule type" value="Genomic_DNA"/>
</dbReference>
<comment type="caution">
    <text evidence="7">The sequence shown here is derived from an EMBL/GenBank/DDBJ whole genome shotgun (WGS) entry which is preliminary data.</text>
</comment>
<dbReference type="SUPFAM" id="SSF47757">
    <property type="entry name" value="Chemotaxis receptor methyltransferase CheR, N-terminal domain"/>
    <property type="match status" value="1"/>
</dbReference>
<dbReference type="Pfam" id="PF01739">
    <property type="entry name" value="CheR"/>
    <property type="match status" value="1"/>
</dbReference>
<dbReference type="PANTHER" id="PTHR24422">
    <property type="entry name" value="CHEMOTAXIS PROTEIN METHYLTRANSFERASE"/>
    <property type="match status" value="1"/>
</dbReference>
<dbReference type="PANTHER" id="PTHR24422:SF21">
    <property type="entry name" value="CHEMOTAXIS PROTEIN METHYLTRANSFERASE 1"/>
    <property type="match status" value="1"/>
</dbReference>
<gene>
    <name evidence="7" type="primary">cheR1</name>
    <name evidence="7" type="ORF">GCM10010123_09900</name>
</gene>
<dbReference type="AlphaFoldDB" id="A0A8J3B2W4"/>
<feature type="domain" description="CheR-type methyltransferase" evidence="6">
    <location>
        <begin position="1"/>
        <end position="268"/>
    </location>
</feature>
<accession>A0A8J3B2W4</accession>
<reference evidence="7" key="2">
    <citation type="submission" date="2020-09" db="EMBL/GenBank/DDBJ databases">
        <authorList>
            <person name="Sun Q."/>
            <person name="Ohkuma M."/>
        </authorList>
    </citation>
    <scope>NUCLEOTIDE SEQUENCE</scope>
    <source>
        <strain evidence="7">JCM 3090</strain>
    </source>
</reference>
<dbReference type="GO" id="GO:0008983">
    <property type="term" value="F:protein-glutamate O-methyltransferase activity"/>
    <property type="evidence" value="ECO:0007669"/>
    <property type="project" value="UniProtKB-EC"/>
</dbReference>
<evidence type="ECO:0000313" key="7">
    <source>
        <dbReference type="EMBL" id="GGJ82202.1"/>
    </source>
</evidence>
<reference evidence="7" key="1">
    <citation type="journal article" date="2014" name="Int. J. Syst. Evol. Microbiol.">
        <title>Complete genome sequence of Corynebacterium casei LMG S-19264T (=DSM 44701T), isolated from a smear-ripened cheese.</title>
        <authorList>
            <consortium name="US DOE Joint Genome Institute (JGI-PGF)"/>
            <person name="Walter F."/>
            <person name="Albersmeier A."/>
            <person name="Kalinowski J."/>
            <person name="Ruckert C."/>
        </authorList>
    </citation>
    <scope>NUCLEOTIDE SEQUENCE</scope>
    <source>
        <strain evidence="7">JCM 3090</strain>
    </source>
</reference>
<dbReference type="InterPro" id="IPR050903">
    <property type="entry name" value="Bact_Chemotaxis_MeTrfase"/>
</dbReference>
<evidence type="ECO:0000256" key="5">
    <source>
        <dbReference type="ARBA" id="ARBA00022691"/>
    </source>
</evidence>
<evidence type="ECO:0000259" key="6">
    <source>
        <dbReference type="PROSITE" id="PS50123"/>
    </source>
</evidence>
<dbReference type="InterPro" id="IPR022642">
    <property type="entry name" value="CheR_C"/>
</dbReference>
<dbReference type="Pfam" id="PF03705">
    <property type="entry name" value="CheR_N"/>
    <property type="match status" value="1"/>
</dbReference>
<dbReference type="Gene3D" id="1.10.155.10">
    <property type="entry name" value="Chemotaxis receptor methyltransferase CheR, N-terminal domain"/>
    <property type="match status" value="1"/>
</dbReference>
<keyword evidence="8" id="KW-1185">Reference proteome</keyword>
<dbReference type="RefSeq" id="WP_189168856.1">
    <property type="nucleotide sequence ID" value="NZ_BMQB01000002.1"/>
</dbReference>
<proteinExistence type="predicted"/>
<dbReference type="InterPro" id="IPR000780">
    <property type="entry name" value="CheR_MeTrfase"/>
</dbReference>
<dbReference type="Proteomes" id="UP000649739">
    <property type="component" value="Unassembled WGS sequence"/>
</dbReference>
<sequence length="283" mass="31251">MTAPTLPAAEFAYLSELLRRESSIVLGPDKEYLVQARLLPLARKSGAASVGDLIASVRQRADRSTVQAIVDAMTTNETSWFRDNEPYAALTATVLPQLLAARSAQRRLRVWSAACSSGQETYSLAITLHEFLPAGWTYEITATDISADMIARAEAGRYSQIEINRGLPARMLVHYFERAGAQWQVAPLLRRNVHFQRLNLVAPPSAMAPFDLVFLRNVLIYFDIPTKRTVLRHVGRLMRPDAWLFLGAAESTIGVDDSFRRVAAGRTFAYQSGRPAGSGQGKG</sequence>
<dbReference type="InterPro" id="IPR029063">
    <property type="entry name" value="SAM-dependent_MTases_sf"/>
</dbReference>
<dbReference type="InterPro" id="IPR022641">
    <property type="entry name" value="CheR_N"/>
</dbReference>